<protein>
    <submittedName>
        <fullName evidence="2">Uncharacterized protein</fullName>
    </submittedName>
</protein>
<proteinExistence type="predicted"/>
<reference evidence="2 3" key="1">
    <citation type="journal article" date="2019" name="Commun. Biol.">
        <title>The bagworm genome reveals a unique fibroin gene that provides high tensile strength.</title>
        <authorList>
            <person name="Kono N."/>
            <person name="Nakamura H."/>
            <person name="Ohtoshi R."/>
            <person name="Tomita M."/>
            <person name="Numata K."/>
            <person name="Arakawa K."/>
        </authorList>
    </citation>
    <scope>NUCLEOTIDE SEQUENCE [LARGE SCALE GENOMIC DNA]</scope>
</reference>
<evidence type="ECO:0000313" key="3">
    <source>
        <dbReference type="Proteomes" id="UP000299102"/>
    </source>
</evidence>
<dbReference type="AlphaFoldDB" id="A0A4C1Z4Z6"/>
<accession>A0A4C1Z4Z6</accession>
<feature type="region of interest" description="Disordered" evidence="1">
    <location>
        <begin position="276"/>
        <end position="298"/>
    </location>
</feature>
<comment type="caution">
    <text evidence="2">The sequence shown here is derived from an EMBL/GenBank/DDBJ whole genome shotgun (WGS) entry which is preliminary data.</text>
</comment>
<sequence length="340" mass="38484">MQGRRKKGRRALNLRIALFTSNLEWQSFLRCTVRKIDRARPSPGQARSSLTPLDGTRYVPRQQQASNSLTSLTAGEIMKAMKEGSPSSSVLISRRRRLLTFVRMFAFGTHPCSDFGNAFHRRLFDELVWTLVPNQSRTDFTLVSQSSRLATPSTYGRSIYLHHVAQIEQLRLTTNVVPNHSPYISTTDCRRHESRLATPITFRGMLVVLSSPFTLHTAVYMGKSQLRRPYGRTRGEDRLRGLHTPLFCEDATDFSLYTTAIRVNCRTDYGEFCGASGGARRRRRRRPPTASRLKGPRKQKSFAYKLLKRGLANLMSPTSTSGVAPPLCGASRTLTVERRM</sequence>
<evidence type="ECO:0000256" key="1">
    <source>
        <dbReference type="SAM" id="MobiDB-lite"/>
    </source>
</evidence>
<gene>
    <name evidence="2" type="ORF">EVAR_84914_1</name>
</gene>
<dbReference type="EMBL" id="BGZK01001582">
    <property type="protein sequence ID" value="GBP82720.1"/>
    <property type="molecule type" value="Genomic_DNA"/>
</dbReference>
<name>A0A4C1Z4Z6_EUMVA</name>
<keyword evidence="3" id="KW-1185">Reference proteome</keyword>
<dbReference type="Proteomes" id="UP000299102">
    <property type="component" value="Unassembled WGS sequence"/>
</dbReference>
<organism evidence="2 3">
    <name type="scientific">Eumeta variegata</name>
    <name type="common">Bagworm moth</name>
    <name type="synonym">Eumeta japonica</name>
    <dbReference type="NCBI Taxonomy" id="151549"/>
    <lineage>
        <taxon>Eukaryota</taxon>
        <taxon>Metazoa</taxon>
        <taxon>Ecdysozoa</taxon>
        <taxon>Arthropoda</taxon>
        <taxon>Hexapoda</taxon>
        <taxon>Insecta</taxon>
        <taxon>Pterygota</taxon>
        <taxon>Neoptera</taxon>
        <taxon>Endopterygota</taxon>
        <taxon>Lepidoptera</taxon>
        <taxon>Glossata</taxon>
        <taxon>Ditrysia</taxon>
        <taxon>Tineoidea</taxon>
        <taxon>Psychidae</taxon>
        <taxon>Oiketicinae</taxon>
        <taxon>Eumeta</taxon>
    </lineage>
</organism>
<evidence type="ECO:0000313" key="2">
    <source>
        <dbReference type="EMBL" id="GBP82720.1"/>
    </source>
</evidence>